<protein>
    <submittedName>
        <fullName evidence="1">Uncharacterized protein</fullName>
    </submittedName>
</protein>
<proteinExistence type="predicted"/>
<accession>A0A2T6ZMB1</accession>
<evidence type="ECO:0000313" key="2">
    <source>
        <dbReference type="Proteomes" id="UP000244722"/>
    </source>
</evidence>
<keyword evidence="2" id="KW-1185">Reference proteome</keyword>
<reference evidence="1 2" key="1">
    <citation type="submission" date="2017-04" db="EMBL/GenBank/DDBJ databases">
        <title>Draft genome sequence of Tuber borchii Vittad., a whitish edible truffle.</title>
        <authorList>
            <consortium name="DOE Joint Genome Institute"/>
            <person name="Murat C."/>
            <person name="Kuo A."/>
            <person name="Barry K.W."/>
            <person name="Clum A."/>
            <person name="Dockter R.B."/>
            <person name="Fauchery L."/>
            <person name="Iotti M."/>
            <person name="Kohler A."/>
            <person name="Labutti K."/>
            <person name="Lindquist E.A."/>
            <person name="Lipzen A."/>
            <person name="Ohm R.A."/>
            <person name="Wang M."/>
            <person name="Grigoriev I.V."/>
            <person name="Zambonelli A."/>
            <person name="Martin F.M."/>
        </authorList>
    </citation>
    <scope>NUCLEOTIDE SEQUENCE [LARGE SCALE GENOMIC DNA]</scope>
    <source>
        <strain evidence="1 2">Tbo3840</strain>
    </source>
</reference>
<sequence length="93" mass="10807">MYFSRIVTRIYPFHETLLNSTRPQAIGQCSPGSIVIELDRIKASVPPLVLVITVQFSPHYSHDHHHSWWFIPGKGNINKICSKRKPTHREIFE</sequence>
<gene>
    <name evidence="1" type="ORF">B9Z19DRAFT_241135</name>
</gene>
<dbReference type="EMBL" id="NESQ01000181">
    <property type="protein sequence ID" value="PUU76629.1"/>
    <property type="molecule type" value="Genomic_DNA"/>
</dbReference>
<dbReference type="AlphaFoldDB" id="A0A2T6ZMB1"/>
<evidence type="ECO:0000313" key="1">
    <source>
        <dbReference type="EMBL" id="PUU76629.1"/>
    </source>
</evidence>
<organism evidence="1 2">
    <name type="scientific">Tuber borchii</name>
    <name type="common">White truffle</name>
    <dbReference type="NCBI Taxonomy" id="42251"/>
    <lineage>
        <taxon>Eukaryota</taxon>
        <taxon>Fungi</taxon>
        <taxon>Dikarya</taxon>
        <taxon>Ascomycota</taxon>
        <taxon>Pezizomycotina</taxon>
        <taxon>Pezizomycetes</taxon>
        <taxon>Pezizales</taxon>
        <taxon>Tuberaceae</taxon>
        <taxon>Tuber</taxon>
    </lineage>
</organism>
<comment type="caution">
    <text evidence="1">The sequence shown here is derived from an EMBL/GenBank/DDBJ whole genome shotgun (WGS) entry which is preliminary data.</text>
</comment>
<dbReference type="Proteomes" id="UP000244722">
    <property type="component" value="Unassembled WGS sequence"/>
</dbReference>
<name>A0A2T6ZMB1_TUBBO</name>